<dbReference type="AlphaFoldDB" id="A0A5E4N5H2"/>
<reference evidence="2 3" key="1">
    <citation type="submission" date="2019-08" db="EMBL/GenBank/DDBJ databases">
        <authorList>
            <person name="Alioto T."/>
            <person name="Alioto T."/>
            <person name="Gomez Garrido J."/>
        </authorList>
    </citation>
    <scope>NUCLEOTIDE SEQUENCE [LARGE SCALE GENOMIC DNA]</scope>
</reference>
<dbReference type="PANTHER" id="PTHR23199">
    <property type="entry name" value="NEUROTROPHIN 1-RELATED"/>
    <property type="match status" value="1"/>
</dbReference>
<dbReference type="InterPro" id="IPR052444">
    <property type="entry name" value="Spz/Toll_ligand-like"/>
</dbReference>
<dbReference type="PANTHER" id="PTHR23199:SF7">
    <property type="entry name" value="RE45222P"/>
    <property type="match status" value="1"/>
</dbReference>
<dbReference type="OrthoDB" id="6342974at2759"/>
<gene>
    <name evidence="2" type="ORF">CINCED_3A013993</name>
</gene>
<feature type="region of interest" description="Disordered" evidence="1">
    <location>
        <begin position="163"/>
        <end position="207"/>
    </location>
</feature>
<sequence length="450" mass="51040">MNSKLSRILFIFSAISHIPKNMAVVHQPQTYASTDSPSVDSAQEPPEGYHAFIEAPRMEPPQVRPPPYLKSNKLCPGVNKNPSSKTLNNLCGDLNKGFLPLNPMKQSILGSPYPFELLKNKTLEFFSRTLPILKADETIPKVAKYVLPDSYYQSSTTQNYLQGKPFRRRAKYNNDDSLDDVNMDDDNEDDEVPVHSQNSQNGTRHSRKFCDTSGGVFCMLYKAIQGQALSGLMAQRRTEQLEYRTRDTAHAAGSTTMDGPPTPCPAKVEYATPVFARNYQGMWRYVVQIPYEGYFTQTVEVTKCTQTKCHYIDGGCLSSPRWVSLLVAEVYYPDSFLPPVSNNRRLPLPPQQQGIYRAQSQGDSPPPIQDFQNYQQYLHKRATQGVADPLSMQSSTTTPKKKPHCDGIDELGCFQVRLYYDWFLIPGSCKCWRPDYFSRYVKRKSTSPEL</sequence>
<feature type="compositionally biased region" description="Acidic residues" evidence="1">
    <location>
        <begin position="176"/>
        <end position="191"/>
    </location>
</feature>
<dbReference type="GO" id="GO:0005121">
    <property type="term" value="F:Toll binding"/>
    <property type="evidence" value="ECO:0007669"/>
    <property type="project" value="TreeGrafter"/>
</dbReference>
<evidence type="ECO:0000256" key="1">
    <source>
        <dbReference type="SAM" id="MobiDB-lite"/>
    </source>
</evidence>
<dbReference type="SUPFAM" id="SSF57501">
    <property type="entry name" value="Cystine-knot cytokines"/>
    <property type="match status" value="1"/>
</dbReference>
<keyword evidence="3" id="KW-1185">Reference proteome</keyword>
<dbReference type="EMBL" id="CABPRJ010001899">
    <property type="protein sequence ID" value="VVC39943.1"/>
    <property type="molecule type" value="Genomic_DNA"/>
</dbReference>
<dbReference type="GO" id="GO:0045087">
    <property type="term" value="P:innate immune response"/>
    <property type="evidence" value="ECO:0007669"/>
    <property type="project" value="TreeGrafter"/>
</dbReference>
<evidence type="ECO:0000313" key="3">
    <source>
        <dbReference type="Proteomes" id="UP000325440"/>
    </source>
</evidence>
<dbReference type="Proteomes" id="UP000325440">
    <property type="component" value="Unassembled WGS sequence"/>
</dbReference>
<dbReference type="GO" id="GO:0021556">
    <property type="term" value="P:central nervous system formation"/>
    <property type="evidence" value="ECO:0007669"/>
    <property type="project" value="TreeGrafter"/>
</dbReference>
<dbReference type="Gene3D" id="2.10.90.10">
    <property type="entry name" value="Cystine-knot cytokines"/>
    <property type="match status" value="1"/>
</dbReference>
<dbReference type="GO" id="GO:0008083">
    <property type="term" value="F:growth factor activity"/>
    <property type="evidence" value="ECO:0007669"/>
    <property type="project" value="TreeGrafter"/>
</dbReference>
<evidence type="ECO:0000313" key="2">
    <source>
        <dbReference type="EMBL" id="VVC39943.1"/>
    </source>
</evidence>
<accession>A0A5E4N5H2</accession>
<organism evidence="2 3">
    <name type="scientific">Cinara cedri</name>
    <dbReference type="NCBI Taxonomy" id="506608"/>
    <lineage>
        <taxon>Eukaryota</taxon>
        <taxon>Metazoa</taxon>
        <taxon>Ecdysozoa</taxon>
        <taxon>Arthropoda</taxon>
        <taxon>Hexapoda</taxon>
        <taxon>Insecta</taxon>
        <taxon>Pterygota</taxon>
        <taxon>Neoptera</taxon>
        <taxon>Paraneoptera</taxon>
        <taxon>Hemiptera</taxon>
        <taxon>Sternorrhyncha</taxon>
        <taxon>Aphidomorpha</taxon>
        <taxon>Aphidoidea</taxon>
        <taxon>Aphididae</taxon>
        <taxon>Lachninae</taxon>
        <taxon>Cinara</taxon>
    </lineage>
</organism>
<proteinExistence type="predicted"/>
<dbReference type="InterPro" id="IPR029034">
    <property type="entry name" value="Cystine-knot_cytokine"/>
</dbReference>
<dbReference type="GO" id="GO:0005576">
    <property type="term" value="C:extracellular region"/>
    <property type="evidence" value="ECO:0007669"/>
    <property type="project" value="TreeGrafter"/>
</dbReference>
<protein>
    <submittedName>
        <fullName evidence="2">Cystine-knot cytokine</fullName>
    </submittedName>
</protein>
<name>A0A5E4N5H2_9HEMI</name>